<dbReference type="Proteomes" id="UP000561326">
    <property type="component" value="Unassembled WGS sequence"/>
</dbReference>
<dbReference type="InterPro" id="IPR025626">
    <property type="entry name" value="YyzF"/>
</dbReference>
<dbReference type="OrthoDB" id="1652387at2"/>
<dbReference type="EMBL" id="JABAGO010000017">
    <property type="protein sequence ID" value="NME98718.1"/>
    <property type="molecule type" value="Genomic_DNA"/>
</dbReference>
<dbReference type="AlphaFoldDB" id="A0A848CUA2"/>
<evidence type="ECO:0000313" key="1">
    <source>
        <dbReference type="EMBL" id="NME98718.1"/>
    </source>
</evidence>
<dbReference type="Pfam" id="PF14116">
    <property type="entry name" value="YyzF"/>
    <property type="match status" value="1"/>
</dbReference>
<sequence>MIGANKMKSEGKNMMDPAKKEYLANGGDHFIVCAADQMELALDEFVDEYSEAPDVYLLTEVMQELPDWKVPETCRYSKQKPMYILV</sequence>
<name>A0A848CUA2_ANEAE</name>
<gene>
    <name evidence="1" type="ORF">HF838_10640</name>
</gene>
<evidence type="ECO:0000313" key="2">
    <source>
        <dbReference type="Proteomes" id="UP000561326"/>
    </source>
</evidence>
<comment type="caution">
    <text evidence="1">The sequence shown here is derived from an EMBL/GenBank/DDBJ whole genome shotgun (WGS) entry which is preliminary data.</text>
</comment>
<accession>A0A848CUA2</accession>
<protein>
    <submittedName>
        <fullName evidence="1">CxxH/CxxC protein</fullName>
    </submittedName>
</protein>
<dbReference type="NCBIfam" id="TIGR04129">
    <property type="entry name" value="CxxH_BA5709"/>
    <property type="match status" value="1"/>
</dbReference>
<organism evidence="1 2">
    <name type="scientific">Aneurinibacillus aneurinilyticus</name>
    <name type="common">Bacillus aneurinolyticus</name>
    <dbReference type="NCBI Taxonomy" id="1391"/>
    <lineage>
        <taxon>Bacteria</taxon>
        <taxon>Bacillati</taxon>
        <taxon>Bacillota</taxon>
        <taxon>Bacilli</taxon>
        <taxon>Bacillales</taxon>
        <taxon>Paenibacillaceae</taxon>
        <taxon>Aneurinibacillus group</taxon>
        <taxon>Aneurinibacillus</taxon>
    </lineage>
</organism>
<proteinExistence type="predicted"/>
<reference evidence="1 2" key="1">
    <citation type="submission" date="2020-04" db="EMBL/GenBank/DDBJ databases">
        <authorList>
            <person name="Hitch T.C.A."/>
            <person name="Wylensek D."/>
            <person name="Clavel T."/>
        </authorList>
    </citation>
    <scope>NUCLEOTIDE SEQUENCE [LARGE SCALE GENOMIC DNA]</scope>
    <source>
        <strain evidence="1 2">WB01_D5_05</strain>
    </source>
</reference>